<proteinExistence type="predicted"/>
<evidence type="ECO:0000259" key="6">
    <source>
        <dbReference type="PROSITE" id="PS50262"/>
    </source>
</evidence>
<dbReference type="GO" id="GO:0004984">
    <property type="term" value="F:olfactory receptor activity"/>
    <property type="evidence" value="ECO:0007669"/>
    <property type="project" value="TreeGrafter"/>
</dbReference>
<protein>
    <recommendedName>
        <fullName evidence="6">G-protein coupled receptors family 1 profile domain-containing protein</fullName>
    </recommendedName>
</protein>
<comment type="caution">
    <text evidence="7">The sequence shown here is derived from an EMBL/GenBank/DDBJ whole genome shotgun (WGS) entry which is preliminary data.</text>
</comment>
<dbReference type="AlphaFoldDB" id="A0AAE0QKS2"/>
<keyword evidence="3 5" id="KW-1133">Transmembrane helix</keyword>
<dbReference type="InterPro" id="IPR052921">
    <property type="entry name" value="GPCR1_Superfamily_Member"/>
</dbReference>
<comment type="subcellular location">
    <subcellularLocation>
        <location evidence="1">Membrane</location>
    </subcellularLocation>
</comment>
<dbReference type="EMBL" id="JAUCMX010000014">
    <property type="protein sequence ID" value="KAK3523957.1"/>
    <property type="molecule type" value="Genomic_DNA"/>
</dbReference>
<keyword evidence="4 5" id="KW-0472">Membrane</keyword>
<evidence type="ECO:0000256" key="3">
    <source>
        <dbReference type="ARBA" id="ARBA00022989"/>
    </source>
</evidence>
<organism evidence="7 8">
    <name type="scientific">Hemibagrus guttatus</name>
    <dbReference type="NCBI Taxonomy" id="175788"/>
    <lineage>
        <taxon>Eukaryota</taxon>
        <taxon>Metazoa</taxon>
        <taxon>Chordata</taxon>
        <taxon>Craniata</taxon>
        <taxon>Vertebrata</taxon>
        <taxon>Euteleostomi</taxon>
        <taxon>Actinopterygii</taxon>
        <taxon>Neopterygii</taxon>
        <taxon>Teleostei</taxon>
        <taxon>Ostariophysi</taxon>
        <taxon>Siluriformes</taxon>
        <taxon>Bagridae</taxon>
        <taxon>Hemibagrus</taxon>
    </lineage>
</organism>
<sequence length="149" mass="16591">MLFMLGTKTIFCEMPRYILFIHMLLNDTIHLVILLVLYLFGAIYLVVVRAACAMIVLLSSATFANAPLNLAVMSLERNTAILFPLRHKPSFYLSPTVCTIEQLMVAPWQLGKSIAFKVLLSVTVSIMLLYTHVAILRQARAISSDTSSA</sequence>
<accession>A0AAE0QKS2</accession>
<dbReference type="PANTHER" id="PTHR26451">
    <property type="entry name" value="G_PROTEIN_RECEP_F1_2 DOMAIN-CONTAINING PROTEIN"/>
    <property type="match status" value="1"/>
</dbReference>
<dbReference type="PROSITE" id="PS50262">
    <property type="entry name" value="G_PROTEIN_RECEP_F1_2"/>
    <property type="match status" value="1"/>
</dbReference>
<dbReference type="Proteomes" id="UP001274896">
    <property type="component" value="Unassembled WGS sequence"/>
</dbReference>
<feature type="transmembrane region" description="Helical" evidence="5">
    <location>
        <begin position="46"/>
        <end position="68"/>
    </location>
</feature>
<evidence type="ECO:0000256" key="5">
    <source>
        <dbReference type="SAM" id="Phobius"/>
    </source>
</evidence>
<evidence type="ECO:0000313" key="8">
    <source>
        <dbReference type="Proteomes" id="UP001274896"/>
    </source>
</evidence>
<dbReference type="GO" id="GO:0005549">
    <property type="term" value="F:odorant binding"/>
    <property type="evidence" value="ECO:0007669"/>
    <property type="project" value="TreeGrafter"/>
</dbReference>
<feature type="transmembrane region" description="Helical" evidence="5">
    <location>
        <begin position="114"/>
        <end position="136"/>
    </location>
</feature>
<evidence type="ECO:0000256" key="2">
    <source>
        <dbReference type="ARBA" id="ARBA00022692"/>
    </source>
</evidence>
<feature type="non-terminal residue" evidence="7">
    <location>
        <position position="1"/>
    </location>
</feature>
<evidence type="ECO:0000313" key="7">
    <source>
        <dbReference type="EMBL" id="KAK3523957.1"/>
    </source>
</evidence>
<dbReference type="PANTHER" id="PTHR26451:SF866">
    <property type="entry name" value="ODORANT RECEPTOR-RELATED"/>
    <property type="match status" value="1"/>
</dbReference>
<evidence type="ECO:0000256" key="4">
    <source>
        <dbReference type="ARBA" id="ARBA00023136"/>
    </source>
</evidence>
<keyword evidence="8" id="KW-1185">Reference proteome</keyword>
<dbReference type="GO" id="GO:0016020">
    <property type="term" value="C:membrane"/>
    <property type="evidence" value="ECO:0007669"/>
    <property type="project" value="UniProtKB-SubCell"/>
</dbReference>
<reference evidence="7" key="1">
    <citation type="submission" date="2023-06" db="EMBL/GenBank/DDBJ databases">
        <title>Male Hemibagrus guttatus genome.</title>
        <authorList>
            <person name="Bian C."/>
        </authorList>
    </citation>
    <scope>NUCLEOTIDE SEQUENCE</scope>
    <source>
        <strain evidence="7">Male_cb2023</strain>
        <tissue evidence="7">Muscle</tissue>
    </source>
</reference>
<gene>
    <name evidence="7" type="ORF">QTP70_016764</name>
</gene>
<dbReference type="InterPro" id="IPR017452">
    <property type="entry name" value="GPCR_Rhodpsn_7TM"/>
</dbReference>
<feature type="domain" description="G-protein coupled receptors family 1 profile" evidence="6">
    <location>
        <begin position="1"/>
        <end position="149"/>
    </location>
</feature>
<name>A0AAE0QKS2_9TELE</name>
<feature type="transmembrane region" description="Helical" evidence="5">
    <location>
        <begin position="20"/>
        <end position="40"/>
    </location>
</feature>
<keyword evidence="2 5" id="KW-0812">Transmembrane</keyword>
<evidence type="ECO:0000256" key="1">
    <source>
        <dbReference type="ARBA" id="ARBA00004370"/>
    </source>
</evidence>